<gene>
    <name evidence="6" type="ORF">NMOB1V02_LOCUS1132</name>
</gene>
<dbReference type="PROSITE" id="PS50195">
    <property type="entry name" value="PX"/>
    <property type="match status" value="1"/>
</dbReference>
<dbReference type="EMBL" id="OA882145">
    <property type="protein sequence ID" value="CAD7273233.1"/>
    <property type="molecule type" value="Genomic_DNA"/>
</dbReference>
<evidence type="ECO:0000313" key="6">
    <source>
        <dbReference type="EMBL" id="CAD7273233.1"/>
    </source>
</evidence>
<evidence type="ECO:0000256" key="1">
    <source>
        <dbReference type="ARBA" id="ARBA00010883"/>
    </source>
</evidence>
<dbReference type="SMART" id="SM00313">
    <property type="entry name" value="PXA"/>
    <property type="match status" value="1"/>
</dbReference>
<keyword evidence="7" id="KW-1185">Reference proteome</keyword>
<dbReference type="OrthoDB" id="5772781at2759"/>
<dbReference type="InterPro" id="IPR016137">
    <property type="entry name" value="RGS"/>
</dbReference>
<dbReference type="InterPro" id="IPR003114">
    <property type="entry name" value="Phox_assoc"/>
</dbReference>
<dbReference type="SUPFAM" id="SSF64268">
    <property type="entry name" value="PX domain"/>
    <property type="match status" value="1"/>
</dbReference>
<evidence type="ECO:0008006" key="8">
    <source>
        <dbReference type="Google" id="ProtNLM"/>
    </source>
</evidence>
<dbReference type="EMBL" id="CAJPEX010000108">
    <property type="protein sequence ID" value="CAG0913385.1"/>
    <property type="molecule type" value="Genomic_DNA"/>
</dbReference>
<dbReference type="GO" id="GO:0005769">
    <property type="term" value="C:early endosome"/>
    <property type="evidence" value="ECO:0007669"/>
    <property type="project" value="TreeGrafter"/>
</dbReference>
<reference evidence="6" key="1">
    <citation type="submission" date="2020-11" db="EMBL/GenBank/DDBJ databases">
        <authorList>
            <person name="Tran Van P."/>
        </authorList>
    </citation>
    <scope>NUCLEOTIDE SEQUENCE</scope>
</reference>
<evidence type="ECO:0000259" key="3">
    <source>
        <dbReference type="PROSITE" id="PS50132"/>
    </source>
</evidence>
<evidence type="ECO:0000256" key="2">
    <source>
        <dbReference type="SAM" id="MobiDB-lite"/>
    </source>
</evidence>
<dbReference type="SMART" id="SM00315">
    <property type="entry name" value="RGS"/>
    <property type="match status" value="1"/>
</dbReference>
<dbReference type="InterPro" id="IPR013937">
    <property type="entry name" value="Sorting_nexin_C"/>
</dbReference>
<protein>
    <recommendedName>
        <fullName evidence="8">Sorting nexin-13</fullName>
    </recommendedName>
</protein>
<accession>A0A7R9GA69</accession>
<dbReference type="InterPro" id="IPR001683">
    <property type="entry name" value="PX_dom"/>
</dbReference>
<dbReference type="PANTHER" id="PTHR22775:SF3">
    <property type="entry name" value="SORTING NEXIN-13"/>
    <property type="match status" value="1"/>
</dbReference>
<dbReference type="SUPFAM" id="SSF48097">
    <property type="entry name" value="Regulator of G-protein signaling, RGS"/>
    <property type="match status" value="1"/>
</dbReference>
<organism evidence="6">
    <name type="scientific">Notodromas monacha</name>
    <dbReference type="NCBI Taxonomy" id="399045"/>
    <lineage>
        <taxon>Eukaryota</taxon>
        <taxon>Metazoa</taxon>
        <taxon>Ecdysozoa</taxon>
        <taxon>Arthropoda</taxon>
        <taxon>Crustacea</taxon>
        <taxon>Oligostraca</taxon>
        <taxon>Ostracoda</taxon>
        <taxon>Podocopa</taxon>
        <taxon>Podocopida</taxon>
        <taxon>Cypridocopina</taxon>
        <taxon>Cypridoidea</taxon>
        <taxon>Cyprididae</taxon>
        <taxon>Notodromas</taxon>
    </lineage>
</organism>
<dbReference type="Pfam" id="PF00615">
    <property type="entry name" value="RGS"/>
    <property type="match status" value="1"/>
</dbReference>
<dbReference type="Gene3D" id="1.10.167.10">
    <property type="entry name" value="Regulator of G-protein Signalling 4, domain 2"/>
    <property type="match status" value="1"/>
</dbReference>
<sequence>MNDRICGILSSYLKPLRLWGMSAVIVVFSVFGLRGTLTILLILLGASTGFYLAFRRIASQACEKYQNELSHTRLPLPDSGLGSIQKNALSSSCAGKTDIRMTGSAVVDEPLHDLIQYIIRDYVQIWYSPISADDEFLNCLHSLARKVAVSVASRAKEVDWVSHMTTKFVEDIINHLRLFKAAQARQEELFLTIQTAHEEVPSLVDCFFEKEFASEKRLLCRDKVCTDPSYEKKYLRELSDILLYLLLPEEDFKVKSLRYVFRELMISAVMLPIINLLSDPDYINQTIVWMCKSVPIDSDAFLTVIRGCDDWDELEAVQEKVKAEISALRSKDSGGEMDEEIKCMLSSLLYVQKVLDERMAWIKDGKKTNDSLGIDWTRLPECVRYMNLPLDDILNNNVAINCFLEFLHANEAQHYMYLYLSTDRWRLSAEEAVSELLRAPSEVASPKDLKKIRLENLRGPALQIFHQYLSERAVQRVKLDEKLIHALYQKVQYDEEPNETWFDGVQEALREKFLEDSFLPSFKRSAFYMKLLLEMDWIPESVGKSDDDDVLPFELNPRMSDASSSELDMISVAYDACEVTGSRDFHESTSSQGSNDTRSFEAASTFAKNNRFADDNSKLFIEIKETKIVKEMPKSFAVYTVYAKIITESSGKPESSPSSGRKPVGTVEWTVERRYSDFDDFHNSIRYAFEDLGELHFPGKRTFNNLQSNFLEERRIQLNLYLKTLSSVEMLKKHAGLRERLYQFLGKGNYVQRTMVERRVMDPLKSMKNVLLTAPETLKAKLDEMTQSGVKLGRTSTMESSSFGTSTSTGERIRWNLDPVSDYEKFVLADPWDGEDPVHMRILLVVLEEIFSVRDTASWRLRPRLVSALRHVIQAMFGNMYNRRLRQFLHHATSYEQVALYLRALRNNFWPSGSLALPNPQREKTTKKRTEVAAKASLLSFISDDLKSLLGTETTRKGILRVYDLFQYPTLNRRLVYVLIEGILEVALPANNLGHFFGQMHKKSEPKGNGSRGTHRRIGSRDITKSPTSRTVKRPTASM</sequence>
<dbReference type="Proteomes" id="UP000678499">
    <property type="component" value="Unassembled WGS sequence"/>
</dbReference>
<dbReference type="InterPro" id="IPR044926">
    <property type="entry name" value="RGS_subdomain_2"/>
</dbReference>
<dbReference type="Pfam" id="PF08628">
    <property type="entry name" value="Nexin_C"/>
    <property type="match status" value="1"/>
</dbReference>
<dbReference type="Pfam" id="PF00787">
    <property type="entry name" value="PX"/>
    <property type="match status" value="1"/>
</dbReference>
<feature type="domain" description="RGS" evidence="3">
    <location>
        <begin position="389"/>
        <end position="532"/>
    </location>
</feature>
<evidence type="ECO:0000259" key="4">
    <source>
        <dbReference type="PROSITE" id="PS50195"/>
    </source>
</evidence>
<dbReference type="SMART" id="SM00312">
    <property type="entry name" value="PX"/>
    <property type="match status" value="1"/>
</dbReference>
<proteinExistence type="inferred from homology"/>
<dbReference type="AlphaFoldDB" id="A0A7R9GA69"/>
<dbReference type="PANTHER" id="PTHR22775">
    <property type="entry name" value="SORTING NEXIN"/>
    <property type="match status" value="1"/>
</dbReference>
<feature type="domain" description="PXA" evidence="5">
    <location>
        <begin position="104"/>
        <end position="295"/>
    </location>
</feature>
<dbReference type="GO" id="GO:0035091">
    <property type="term" value="F:phosphatidylinositol binding"/>
    <property type="evidence" value="ECO:0007669"/>
    <property type="project" value="InterPro"/>
</dbReference>
<feature type="domain" description="PX" evidence="4">
    <location>
        <begin position="617"/>
        <end position="752"/>
    </location>
</feature>
<evidence type="ECO:0000259" key="5">
    <source>
        <dbReference type="PROSITE" id="PS51207"/>
    </source>
</evidence>
<dbReference type="Gene3D" id="3.30.1520.10">
    <property type="entry name" value="Phox-like domain"/>
    <property type="match status" value="1"/>
</dbReference>
<comment type="similarity">
    <text evidence="1">Belongs to the sorting nexin family.</text>
</comment>
<evidence type="ECO:0000313" key="7">
    <source>
        <dbReference type="Proteomes" id="UP000678499"/>
    </source>
</evidence>
<name>A0A7R9GA69_9CRUS</name>
<dbReference type="PROSITE" id="PS51207">
    <property type="entry name" value="PXA"/>
    <property type="match status" value="1"/>
</dbReference>
<dbReference type="InterPro" id="IPR036305">
    <property type="entry name" value="RGS_sf"/>
</dbReference>
<dbReference type="Pfam" id="PF02194">
    <property type="entry name" value="PXA"/>
    <property type="match status" value="1"/>
</dbReference>
<feature type="region of interest" description="Disordered" evidence="2">
    <location>
        <begin position="999"/>
        <end position="1039"/>
    </location>
</feature>
<dbReference type="PROSITE" id="PS50132">
    <property type="entry name" value="RGS"/>
    <property type="match status" value="1"/>
</dbReference>
<dbReference type="InterPro" id="IPR036871">
    <property type="entry name" value="PX_dom_sf"/>
</dbReference>